<reference evidence="12 13" key="1">
    <citation type="submission" date="2017-05" db="EMBL/GenBank/DDBJ databases">
        <authorList>
            <person name="Varghese N."/>
            <person name="Submissions S."/>
        </authorList>
    </citation>
    <scope>NUCLEOTIDE SEQUENCE [LARGE SCALE GENOMIC DNA]</scope>
    <source>
        <strain evidence="12 13">DSM 45139</strain>
    </source>
</reference>
<gene>
    <name evidence="9" type="primary">guaA</name>
    <name evidence="12" type="ORF">SAMN06265174_105157</name>
</gene>
<dbReference type="NCBIfam" id="TIGR00884">
    <property type="entry name" value="guaA_Cterm"/>
    <property type="match status" value="1"/>
</dbReference>
<comment type="pathway">
    <text evidence="2 9">Purine metabolism; GMP biosynthesis; GMP from XMP (L-Gln route): step 1/1.</text>
</comment>
<comment type="catalytic activity">
    <reaction evidence="9">
        <text>XMP + L-glutamine + ATP + H2O = GMP + L-glutamate + AMP + diphosphate + 2 H(+)</text>
        <dbReference type="Rhea" id="RHEA:11680"/>
        <dbReference type="ChEBI" id="CHEBI:15377"/>
        <dbReference type="ChEBI" id="CHEBI:15378"/>
        <dbReference type="ChEBI" id="CHEBI:29985"/>
        <dbReference type="ChEBI" id="CHEBI:30616"/>
        <dbReference type="ChEBI" id="CHEBI:33019"/>
        <dbReference type="ChEBI" id="CHEBI:57464"/>
        <dbReference type="ChEBI" id="CHEBI:58115"/>
        <dbReference type="ChEBI" id="CHEBI:58359"/>
        <dbReference type="ChEBI" id="CHEBI:456215"/>
        <dbReference type="EC" id="6.3.5.2"/>
    </reaction>
</comment>
<keyword evidence="6 9" id="KW-0658">Purine biosynthesis</keyword>
<dbReference type="CDD" id="cd01742">
    <property type="entry name" value="GATase1_GMP_Synthase"/>
    <property type="match status" value="1"/>
</dbReference>
<dbReference type="InterPro" id="IPR022955">
    <property type="entry name" value="GMP_synthase"/>
</dbReference>
<dbReference type="NCBIfam" id="NF000848">
    <property type="entry name" value="PRK00074.1"/>
    <property type="match status" value="1"/>
</dbReference>
<dbReference type="Pfam" id="PF02540">
    <property type="entry name" value="NAD_synthase"/>
    <property type="match status" value="1"/>
</dbReference>
<dbReference type="PRINTS" id="PR00097">
    <property type="entry name" value="ANTSNTHASEII"/>
</dbReference>
<sequence>MRSSSLGPGPAGVVVEFIVNPGTGDVAEFGGWAAGPRLDPVAENAQTDFQIAAEAVAPRPVLVVDFGAQYAQLIARRVREARIYSEVIPHTATIEEIRAKDPVALVLSGGPASVYAEDAPSLDPAVFELGLPVFGICYGFQAMAGALGGEVAHTGSREYGRTDVSVSGGLLHAGLPEHHPVWMSHGDAVTAAPEGFTVTASSSGAPVAAFECTERRMAGVQYHPEVLHSPHGQQVLSRFLTEVAGLEPTWTASNIADQLVEAVREQIGDGHAICGLSGGVDSAVAAALVQRAIGDRLTCVFVDHGLLRAGEREQVENDFVAATGARLITLDDSDVFLGHLADVTDPETKRKIIGREFIRSFERAVTQALELQGSGEAAASSVDFLVQGTLYPDVVESGGGAGTANIKSHHNVGGLPDDVEFTLVEPLRLLFKDEVRAVGRELGLPEAIVGRHPFPGPGLAIRIVGAVDRDRLETLRAADAIVREEMTAAGLDSSVWQCPVVLLADVRSVGVQGDGRTYGHPIVLRPVSSEDAMTADWTRVPYETLALISNRITNEVPDVNRVVLDVTSKPPGTIEWE</sequence>
<evidence type="ECO:0000256" key="10">
    <source>
        <dbReference type="PROSITE-ProRule" id="PRU00886"/>
    </source>
</evidence>
<dbReference type="NCBIfam" id="TIGR00888">
    <property type="entry name" value="guaA_Nterm"/>
    <property type="match status" value="1"/>
</dbReference>
<dbReference type="PROSITE" id="PS51273">
    <property type="entry name" value="GATASE_TYPE_1"/>
    <property type="match status" value="1"/>
</dbReference>
<dbReference type="Pfam" id="PF00958">
    <property type="entry name" value="GMP_synt_C"/>
    <property type="match status" value="1"/>
</dbReference>
<evidence type="ECO:0000313" key="12">
    <source>
        <dbReference type="EMBL" id="SMO76548.1"/>
    </source>
</evidence>
<feature type="binding site" evidence="10">
    <location>
        <begin position="277"/>
        <end position="283"/>
    </location>
    <ligand>
        <name>ATP</name>
        <dbReference type="ChEBI" id="CHEBI:30616"/>
    </ligand>
</feature>
<dbReference type="PRINTS" id="PR00099">
    <property type="entry name" value="CPSGATASE"/>
</dbReference>
<evidence type="ECO:0000256" key="7">
    <source>
        <dbReference type="ARBA" id="ARBA00022840"/>
    </source>
</evidence>
<dbReference type="Gene3D" id="3.40.50.880">
    <property type="match status" value="1"/>
</dbReference>
<dbReference type="PROSITE" id="PS51553">
    <property type="entry name" value="GMPS_ATP_PPASE"/>
    <property type="match status" value="1"/>
</dbReference>
<dbReference type="InterPro" id="IPR001674">
    <property type="entry name" value="GMP_synth_C"/>
</dbReference>
<evidence type="ECO:0000256" key="3">
    <source>
        <dbReference type="ARBA" id="ARBA00022598"/>
    </source>
</evidence>
<evidence type="ECO:0000256" key="1">
    <source>
        <dbReference type="ARBA" id="ARBA00002332"/>
    </source>
</evidence>
<evidence type="ECO:0000256" key="9">
    <source>
        <dbReference type="HAMAP-Rule" id="MF_00344"/>
    </source>
</evidence>
<evidence type="ECO:0000256" key="8">
    <source>
        <dbReference type="ARBA" id="ARBA00022962"/>
    </source>
</evidence>
<dbReference type="Gene3D" id="3.40.50.620">
    <property type="entry name" value="HUPs"/>
    <property type="match status" value="1"/>
</dbReference>
<dbReference type="EC" id="6.3.5.2" evidence="9"/>
<keyword evidence="13" id="KW-1185">Reference proteome</keyword>
<keyword evidence="7 9" id="KW-0067">ATP-binding</keyword>
<dbReference type="SUPFAM" id="SSF54810">
    <property type="entry name" value="GMP synthetase C-terminal dimerisation domain"/>
    <property type="match status" value="1"/>
</dbReference>
<dbReference type="HAMAP" id="MF_00344">
    <property type="entry name" value="GMP_synthase"/>
    <property type="match status" value="1"/>
</dbReference>
<evidence type="ECO:0000256" key="5">
    <source>
        <dbReference type="ARBA" id="ARBA00022749"/>
    </source>
</evidence>
<dbReference type="SUPFAM" id="SSF52317">
    <property type="entry name" value="Class I glutamine amidotransferase-like"/>
    <property type="match status" value="1"/>
</dbReference>
<evidence type="ECO:0000313" key="13">
    <source>
        <dbReference type="Proteomes" id="UP000315460"/>
    </source>
</evidence>
<evidence type="ECO:0000256" key="6">
    <source>
        <dbReference type="ARBA" id="ARBA00022755"/>
    </source>
</evidence>
<feature type="active site" evidence="9">
    <location>
        <position position="225"/>
    </location>
</feature>
<feature type="domain" description="GMPS ATP-PPase" evidence="11">
    <location>
        <begin position="250"/>
        <end position="451"/>
    </location>
</feature>
<keyword evidence="4 9" id="KW-0547">Nucleotide-binding</keyword>
<dbReference type="InterPro" id="IPR004739">
    <property type="entry name" value="GMP_synth_GATase"/>
</dbReference>
<dbReference type="Pfam" id="PF00117">
    <property type="entry name" value="GATase"/>
    <property type="match status" value="1"/>
</dbReference>
<organism evidence="12 13">
    <name type="scientific">Dietzia kunjamensis subsp. schimae</name>
    <dbReference type="NCBI Taxonomy" id="498198"/>
    <lineage>
        <taxon>Bacteria</taxon>
        <taxon>Bacillati</taxon>
        <taxon>Actinomycetota</taxon>
        <taxon>Actinomycetes</taxon>
        <taxon>Mycobacteriales</taxon>
        <taxon>Dietziaceae</taxon>
        <taxon>Dietzia</taxon>
    </lineage>
</organism>
<dbReference type="SUPFAM" id="SSF52402">
    <property type="entry name" value="Adenine nucleotide alpha hydrolases-like"/>
    <property type="match status" value="1"/>
</dbReference>
<dbReference type="InterPro" id="IPR029062">
    <property type="entry name" value="Class_I_gatase-like"/>
</dbReference>
<dbReference type="EMBL" id="FXTG01000005">
    <property type="protein sequence ID" value="SMO76548.1"/>
    <property type="molecule type" value="Genomic_DNA"/>
</dbReference>
<name>A0ABY1N288_9ACTN</name>
<dbReference type="PRINTS" id="PR00096">
    <property type="entry name" value="GATASE"/>
</dbReference>
<evidence type="ECO:0000259" key="11">
    <source>
        <dbReference type="PROSITE" id="PS51553"/>
    </source>
</evidence>
<keyword evidence="3 9" id="KW-0436">Ligase</keyword>
<dbReference type="InterPro" id="IPR022310">
    <property type="entry name" value="NAD/GMP_synthase"/>
</dbReference>
<dbReference type="InterPro" id="IPR025777">
    <property type="entry name" value="GMPS_ATP_PPase_dom"/>
</dbReference>
<protein>
    <recommendedName>
        <fullName evidence="9">GMP synthase [glutamine-hydrolyzing]</fullName>
        <ecNumber evidence="9">6.3.5.2</ecNumber>
    </recommendedName>
    <alternativeName>
        <fullName evidence="9">GMP synthetase</fullName>
    </alternativeName>
    <alternativeName>
        <fullName evidence="9">Glutamine amidotransferase</fullName>
    </alternativeName>
</protein>
<keyword evidence="5 9" id="KW-0332">GMP biosynthesis</keyword>
<proteinExistence type="inferred from homology"/>
<accession>A0ABY1N288</accession>
<dbReference type="Proteomes" id="UP000315460">
    <property type="component" value="Unassembled WGS sequence"/>
</dbReference>
<dbReference type="InterPro" id="IPR017926">
    <property type="entry name" value="GATASE"/>
</dbReference>
<feature type="active site" description="Nucleophile" evidence="9">
    <location>
        <position position="137"/>
    </location>
</feature>
<dbReference type="CDD" id="cd01997">
    <property type="entry name" value="GMP_synthase_C"/>
    <property type="match status" value="1"/>
</dbReference>
<dbReference type="PANTHER" id="PTHR11922:SF2">
    <property type="entry name" value="GMP SYNTHASE [GLUTAMINE-HYDROLYZING]"/>
    <property type="match status" value="1"/>
</dbReference>
<evidence type="ECO:0000256" key="4">
    <source>
        <dbReference type="ARBA" id="ARBA00022741"/>
    </source>
</evidence>
<feature type="active site" evidence="9">
    <location>
        <position position="223"/>
    </location>
</feature>
<dbReference type="InterPro" id="IPR014729">
    <property type="entry name" value="Rossmann-like_a/b/a_fold"/>
</dbReference>
<comment type="function">
    <text evidence="1 9">Catalyzes the synthesis of GMP from XMP.</text>
</comment>
<comment type="subunit">
    <text evidence="9">Homodimer.</text>
</comment>
<dbReference type="PANTHER" id="PTHR11922">
    <property type="entry name" value="GMP SYNTHASE-RELATED"/>
    <property type="match status" value="1"/>
</dbReference>
<comment type="caution">
    <text evidence="12">The sequence shown here is derived from an EMBL/GenBank/DDBJ whole genome shotgun (WGS) entry which is preliminary data.</text>
</comment>
<evidence type="ECO:0000256" key="2">
    <source>
        <dbReference type="ARBA" id="ARBA00005153"/>
    </source>
</evidence>
<dbReference type="Gene3D" id="3.30.300.10">
    <property type="match status" value="1"/>
</dbReference>
<keyword evidence="8 9" id="KW-0315">Glutamine amidotransferase</keyword>